<protein>
    <submittedName>
        <fullName evidence="7">WRKY71</fullName>
    </submittedName>
</protein>
<evidence type="ECO:0000313" key="7">
    <source>
        <dbReference type="EMBL" id="QFI57466.1"/>
    </source>
</evidence>
<organism evidence="7">
    <name type="scientific">Glycyrrhiza glabra</name>
    <name type="common">Licorice</name>
    <dbReference type="NCBI Taxonomy" id="49827"/>
    <lineage>
        <taxon>Eukaryota</taxon>
        <taxon>Viridiplantae</taxon>
        <taxon>Streptophyta</taxon>
        <taxon>Embryophyta</taxon>
        <taxon>Tracheophyta</taxon>
        <taxon>Spermatophyta</taxon>
        <taxon>Magnoliopsida</taxon>
        <taxon>eudicotyledons</taxon>
        <taxon>Gunneridae</taxon>
        <taxon>Pentapetalae</taxon>
        <taxon>rosids</taxon>
        <taxon>fabids</taxon>
        <taxon>Fabales</taxon>
        <taxon>Fabaceae</taxon>
        <taxon>Papilionoideae</taxon>
        <taxon>50 kb inversion clade</taxon>
        <taxon>NPAAA clade</taxon>
        <taxon>Hologalegina</taxon>
        <taxon>IRL clade</taxon>
        <taxon>Galegeae</taxon>
        <taxon>Glycyrrhiza</taxon>
    </lineage>
</organism>
<dbReference type="GO" id="GO:0003700">
    <property type="term" value="F:DNA-binding transcription factor activity"/>
    <property type="evidence" value="ECO:0007669"/>
    <property type="project" value="InterPro"/>
</dbReference>
<evidence type="ECO:0000256" key="3">
    <source>
        <dbReference type="ARBA" id="ARBA00023125"/>
    </source>
</evidence>
<evidence type="ECO:0000256" key="5">
    <source>
        <dbReference type="ARBA" id="ARBA00023242"/>
    </source>
</evidence>
<evidence type="ECO:0000259" key="6">
    <source>
        <dbReference type="PROSITE" id="PS50811"/>
    </source>
</evidence>
<accession>A0A7G3LR96</accession>
<dbReference type="PROSITE" id="PS50811">
    <property type="entry name" value="WRKY"/>
    <property type="match status" value="1"/>
</dbReference>
<dbReference type="AlphaFoldDB" id="A0A7G3LR96"/>
<keyword evidence="5" id="KW-0539">Nucleus</keyword>
<dbReference type="EMBL" id="MK511309">
    <property type="protein sequence ID" value="QFI57466.1"/>
    <property type="molecule type" value="mRNA"/>
</dbReference>
<proteinExistence type="evidence at transcript level"/>
<dbReference type="InterPro" id="IPR018872">
    <property type="entry name" value="Zn-cluster-dom"/>
</dbReference>
<name>A0A7G3LR96_GLYGL</name>
<dbReference type="SMART" id="SM00774">
    <property type="entry name" value="WRKY"/>
    <property type="match status" value="1"/>
</dbReference>
<reference evidence="7" key="1">
    <citation type="submission" date="2019-02" db="EMBL/GenBank/DDBJ databases">
        <authorList>
            <person name="Goyal P."/>
            <person name="Manzoor M.M."/>
            <person name="Vishwakarma R.A."/>
            <person name="Gupta S."/>
        </authorList>
    </citation>
    <scope>NUCLEOTIDE SEQUENCE</scope>
</reference>
<feature type="domain" description="WRKY" evidence="6">
    <location>
        <begin position="285"/>
        <end position="351"/>
    </location>
</feature>
<keyword evidence="3" id="KW-0238">DNA-binding</keyword>
<dbReference type="Pfam" id="PF10533">
    <property type="entry name" value="Plant_zn_clust"/>
    <property type="match status" value="1"/>
</dbReference>
<evidence type="ECO:0000256" key="1">
    <source>
        <dbReference type="ARBA" id="ARBA00004123"/>
    </source>
</evidence>
<dbReference type="GO" id="GO:0005634">
    <property type="term" value="C:nucleus"/>
    <property type="evidence" value="ECO:0007669"/>
    <property type="project" value="UniProtKB-SubCell"/>
</dbReference>
<dbReference type="Gene3D" id="2.20.25.80">
    <property type="entry name" value="WRKY domain"/>
    <property type="match status" value="1"/>
</dbReference>
<keyword evidence="2" id="KW-0805">Transcription regulation</keyword>
<dbReference type="GO" id="GO:0005516">
    <property type="term" value="F:calmodulin binding"/>
    <property type="evidence" value="ECO:0007669"/>
    <property type="project" value="UniProtKB-ARBA"/>
</dbReference>
<evidence type="ECO:0000256" key="2">
    <source>
        <dbReference type="ARBA" id="ARBA00023015"/>
    </source>
</evidence>
<dbReference type="InterPro" id="IPR044810">
    <property type="entry name" value="WRKY_plant"/>
</dbReference>
<dbReference type="SUPFAM" id="SSF118290">
    <property type="entry name" value="WRKY DNA-binding domain"/>
    <property type="match status" value="1"/>
</dbReference>
<dbReference type="InterPro" id="IPR003657">
    <property type="entry name" value="WRKY_dom"/>
</dbReference>
<evidence type="ECO:0000256" key="4">
    <source>
        <dbReference type="ARBA" id="ARBA00023163"/>
    </source>
</evidence>
<comment type="subcellular location">
    <subcellularLocation>
        <location evidence="1">Nucleus</location>
    </subcellularLocation>
</comment>
<dbReference type="InterPro" id="IPR036576">
    <property type="entry name" value="WRKY_dom_sf"/>
</dbReference>
<keyword evidence="4" id="KW-0804">Transcription</keyword>
<dbReference type="PANTHER" id="PTHR31282">
    <property type="entry name" value="WRKY TRANSCRIPTION FACTOR 21-RELATED"/>
    <property type="match status" value="1"/>
</dbReference>
<sequence>MAVELITGYGGENDHNRFATTTSTSDDDNAIAVQEAASAGIHSVEKLMNMISQQNHHHQQQEEEANNNVNDGCELIGAVADVAVNRFREVIALLDRPRTGHARFRRAPPTLPQPVPLLQLQQTVESNSNSSKPIVPSSSSFVVQPQQLKTKTEQVSGSAFKVYCPPPPPPPQNNNELAAHGSIKFSVSAANSSFVSTLTGDSENLQQRPCRSSSGFQISHVSLQGSSYMRNKPPLSSNSMKRKCNSVDFLGIKCGSSSSAAQCHCSKKRKLKLKRVIRVPAISAKTADIPADEYSWRKYGQKPIKGSPHPRGYYKCTSVRGCPARKHVERAVDDPNMLVVTYEGDHIHNHSHTTAS</sequence>
<dbReference type="FunFam" id="2.20.25.80:FF:000004">
    <property type="entry name" value="WRKY transcription factor 65"/>
    <property type="match status" value="1"/>
</dbReference>
<dbReference type="GO" id="GO:0043565">
    <property type="term" value="F:sequence-specific DNA binding"/>
    <property type="evidence" value="ECO:0007669"/>
    <property type="project" value="InterPro"/>
</dbReference>
<dbReference type="Pfam" id="PF03106">
    <property type="entry name" value="WRKY"/>
    <property type="match status" value="1"/>
</dbReference>